<accession>A0A1G9R6R1</accession>
<name>A0A1G9R6R1_9BACT</name>
<dbReference type="GO" id="GO:0006508">
    <property type="term" value="P:proteolysis"/>
    <property type="evidence" value="ECO:0007669"/>
    <property type="project" value="UniProtKB-KW"/>
</dbReference>
<evidence type="ECO:0000259" key="9">
    <source>
        <dbReference type="Pfam" id="PF02897"/>
    </source>
</evidence>
<dbReference type="GO" id="GO:0004252">
    <property type="term" value="F:serine-type endopeptidase activity"/>
    <property type="evidence" value="ECO:0007669"/>
    <property type="project" value="InterPro"/>
</dbReference>
<keyword evidence="3" id="KW-0378">Hydrolase</keyword>
<comment type="function">
    <text evidence="5">Cleaves peptide bonds on the C-terminal side of prolyl residues within peptides that are up to approximately 30 amino acids long. Has an absolute requirement for an X-Pro bond in the trans configuration immediately preceding the Pro-Y scissible bond.</text>
</comment>
<dbReference type="Pfam" id="PF02897">
    <property type="entry name" value="Peptidase_S9_N"/>
    <property type="match status" value="1"/>
</dbReference>
<evidence type="ECO:0000256" key="1">
    <source>
        <dbReference type="ARBA" id="ARBA00005228"/>
    </source>
</evidence>
<reference evidence="10 11" key="1">
    <citation type="submission" date="2016-10" db="EMBL/GenBank/DDBJ databases">
        <authorList>
            <person name="de Groot N.N."/>
        </authorList>
    </citation>
    <scope>NUCLEOTIDE SEQUENCE [LARGE SCALE GENOMIC DNA]</scope>
    <source>
        <strain evidence="10 11">DSM 25186</strain>
    </source>
</reference>
<evidence type="ECO:0000259" key="8">
    <source>
        <dbReference type="Pfam" id="PF00326"/>
    </source>
</evidence>
<dbReference type="InterPro" id="IPR002470">
    <property type="entry name" value="Peptidase_S9A"/>
</dbReference>
<proteinExistence type="inferred from homology"/>
<dbReference type="SUPFAM" id="SSF53474">
    <property type="entry name" value="alpha/beta-Hydrolases"/>
    <property type="match status" value="1"/>
</dbReference>
<feature type="region of interest" description="Disordered" evidence="7">
    <location>
        <begin position="1"/>
        <end position="24"/>
    </location>
</feature>
<dbReference type="PANTHER" id="PTHR11757:SF19">
    <property type="entry name" value="PROLYL ENDOPEPTIDASE-LIKE"/>
    <property type="match status" value="1"/>
</dbReference>
<dbReference type="Gene3D" id="3.40.50.1820">
    <property type="entry name" value="alpha/beta hydrolase"/>
    <property type="match status" value="1"/>
</dbReference>
<evidence type="ECO:0000256" key="6">
    <source>
        <dbReference type="ARBA" id="ARBA00081187"/>
    </source>
</evidence>
<keyword evidence="4" id="KW-0720">Serine protease</keyword>
<evidence type="ECO:0000313" key="10">
    <source>
        <dbReference type="EMBL" id="SDM18923.1"/>
    </source>
</evidence>
<dbReference type="PANTHER" id="PTHR11757">
    <property type="entry name" value="PROTEASE FAMILY S9A OLIGOPEPTIDASE"/>
    <property type="match status" value="1"/>
</dbReference>
<dbReference type="FunFam" id="3.40.50.1820:FF:000005">
    <property type="entry name" value="Prolyl endopeptidase"/>
    <property type="match status" value="1"/>
</dbReference>
<organism evidence="10 11">
    <name type="scientific">Catalinimonas alkaloidigena</name>
    <dbReference type="NCBI Taxonomy" id="1075417"/>
    <lineage>
        <taxon>Bacteria</taxon>
        <taxon>Pseudomonadati</taxon>
        <taxon>Bacteroidota</taxon>
        <taxon>Cytophagia</taxon>
        <taxon>Cytophagales</taxon>
        <taxon>Catalimonadaceae</taxon>
        <taxon>Catalinimonas</taxon>
    </lineage>
</organism>
<feature type="domain" description="Peptidase S9 prolyl oligopeptidase catalytic" evidence="8">
    <location>
        <begin position="478"/>
        <end position="689"/>
    </location>
</feature>
<dbReference type="InterPro" id="IPR029058">
    <property type="entry name" value="AB_hydrolase_fold"/>
</dbReference>
<protein>
    <recommendedName>
        <fullName evidence="6">Proline-specific endopeptidase</fullName>
    </recommendedName>
</protein>
<evidence type="ECO:0000256" key="7">
    <source>
        <dbReference type="SAM" id="MobiDB-lite"/>
    </source>
</evidence>
<dbReference type="InterPro" id="IPR001375">
    <property type="entry name" value="Peptidase_S9_cat"/>
</dbReference>
<gene>
    <name evidence="10" type="ORF">SAMN05421823_11155</name>
</gene>
<dbReference type="InterPro" id="IPR023302">
    <property type="entry name" value="Pept_S9A_N"/>
</dbReference>
<dbReference type="Pfam" id="PF00326">
    <property type="entry name" value="Peptidase_S9"/>
    <property type="match status" value="1"/>
</dbReference>
<evidence type="ECO:0000256" key="2">
    <source>
        <dbReference type="ARBA" id="ARBA00022670"/>
    </source>
</evidence>
<dbReference type="STRING" id="1075417.SAMN05421823_11155"/>
<dbReference type="PRINTS" id="PR00862">
    <property type="entry name" value="PROLIGOPTASE"/>
</dbReference>
<evidence type="ECO:0000313" key="11">
    <source>
        <dbReference type="Proteomes" id="UP000198510"/>
    </source>
</evidence>
<comment type="similarity">
    <text evidence="1">Belongs to the peptidase S9A family.</text>
</comment>
<feature type="domain" description="Peptidase S9A N-terminal" evidence="9">
    <location>
        <begin position="21"/>
        <end position="418"/>
    </location>
</feature>
<keyword evidence="2" id="KW-0645">Protease</keyword>
<dbReference type="SUPFAM" id="SSF50993">
    <property type="entry name" value="Peptidase/esterase 'gauge' domain"/>
    <property type="match status" value="1"/>
</dbReference>
<sequence length="703" mass="80851">MLTSACSDSPDKGTAQTLTPPRAEKVDTALTIHGHTRHDPYYWLNQRENPKVVQYLEAENAYTKEMLKDTEEMQEELYEEMVGRIKQNDASVPYPDHGYLYYSRYEEGREYPIFCRKKSEDAEEEILLNVNDLAQGHDYYQVVGLRVSPDNLTLAYGVDTVSRRRYTIHFKNLNTGETLPYALPNTTGSIAWANDSQTVFCTGKDSTTLRADRVIRYRLGEPSESAEEIYREDDETFSCYAVKTKSDKFLLIGSHSTLTTEFRYLDADTPQESFKVMQPRERGLEYYPDHYQNHFYIRTNLEAQNFRLMETPLHATAKENWKEVIPHRPDVLLEEIDVFRNWLVLQEKKEGLTQLRVRNQRTSAEHYLDFGEETYAASIGTNREFDTDWLRYEYSSLTTPNSTYDYHMQTKERLLRKQEEVLGNFDPNNYQAERRFAIARDGTRIPVSIVYRKGTPLDGSSPLLLYGYGSYGYGLSDSFSSSRLSLLDRGFVYAIAHIRGGDEMGRAWYENGKLLHKKNTFTDFIDCGEFLVQENYADSTRLFAAGGSAGGLLMGAVVNMRPDLFKGVIADVPFVDVVTTMLDESIPLTTSEYDEWGNPNDKAYYDYILSYSPYDNVAAKDYPALLVLTGLHDSQVQYWEPAKWVAKLRDLKTDQNPLLLHTNMSAGHGGASGRFERYRETAMEYAFLISLADAEKRKDIKLQ</sequence>
<keyword evidence="11" id="KW-1185">Reference proteome</keyword>
<dbReference type="Gene3D" id="2.130.10.120">
    <property type="entry name" value="Prolyl oligopeptidase, N-terminal domain"/>
    <property type="match status" value="1"/>
</dbReference>
<dbReference type="InterPro" id="IPR051543">
    <property type="entry name" value="Serine_Peptidase_S9A"/>
</dbReference>
<dbReference type="EMBL" id="FNFO01000011">
    <property type="protein sequence ID" value="SDM18923.1"/>
    <property type="molecule type" value="Genomic_DNA"/>
</dbReference>
<evidence type="ECO:0000256" key="3">
    <source>
        <dbReference type="ARBA" id="ARBA00022801"/>
    </source>
</evidence>
<evidence type="ECO:0000256" key="5">
    <source>
        <dbReference type="ARBA" id="ARBA00060121"/>
    </source>
</evidence>
<dbReference type="Proteomes" id="UP000198510">
    <property type="component" value="Unassembled WGS sequence"/>
</dbReference>
<dbReference type="AlphaFoldDB" id="A0A1G9R6R1"/>
<evidence type="ECO:0000256" key="4">
    <source>
        <dbReference type="ARBA" id="ARBA00022825"/>
    </source>
</evidence>